<proteinExistence type="predicted"/>
<dbReference type="EMBL" id="ML208548">
    <property type="protein sequence ID" value="TFK62952.1"/>
    <property type="molecule type" value="Genomic_DNA"/>
</dbReference>
<reference evidence="1 2" key="1">
    <citation type="journal article" date="2019" name="Nat. Ecol. Evol.">
        <title>Megaphylogeny resolves global patterns of mushroom evolution.</title>
        <authorList>
            <person name="Varga T."/>
            <person name="Krizsan K."/>
            <person name="Foldi C."/>
            <person name="Dima B."/>
            <person name="Sanchez-Garcia M."/>
            <person name="Sanchez-Ramirez S."/>
            <person name="Szollosi G.J."/>
            <person name="Szarkandi J.G."/>
            <person name="Papp V."/>
            <person name="Albert L."/>
            <person name="Andreopoulos W."/>
            <person name="Angelini C."/>
            <person name="Antonin V."/>
            <person name="Barry K.W."/>
            <person name="Bougher N.L."/>
            <person name="Buchanan P."/>
            <person name="Buyck B."/>
            <person name="Bense V."/>
            <person name="Catcheside P."/>
            <person name="Chovatia M."/>
            <person name="Cooper J."/>
            <person name="Damon W."/>
            <person name="Desjardin D."/>
            <person name="Finy P."/>
            <person name="Geml J."/>
            <person name="Haridas S."/>
            <person name="Hughes K."/>
            <person name="Justo A."/>
            <person name="Karasinski D."/>
            <person name="Kautmanova I."/>
            <person name="Kiss B."/>
            <person name="Kocsube S."/>
            <person name="Kotiranta H."/>
            <person name="LaButti K.M."/>
            <person name="Lechner B.E."/>
            <person name="Liimatainen K."/>
            <person name="Lipzen A."/>
            <person name="Lukacs Z."/>
            <person name="Mihaltcheva S."/>
            <person name="Morgado L.N."/>
            <person name="Niskanen T."/>
            <person name="Noordeloos M.E."/>
            <person name="Ohm R.A."/>
            <person name="Ortiz-Santana B."/>
            <person name="Ovrebo C."/>
            <person name="Racz N."/>
            <person name="Riley R."/>
            <person name="Savchenko A."/>
            <person name="Shiryaev A."/>
            <person name="Soop K."/>
            <person name="Spirin V."/>
            <person name="Szebenyi C."/>
            <person name="Tomsovsky M."/>
            <person name="Tulloss R.E."/>
            <person name="Uehling J."/>
            <person name="Grigoriev I.V."/>
            <person name="Vagvolgyi C."/>
            <person name="Papp T."/>
            <person name="Martin F.M."/>
            <person name="Miettinen O."/>
            <person name="Hibbett D.S."/>
            <person name="Nagy L.G."/>
        </authorList>
    </citation>
    <scope>NUCLEOTIDE SEQUENCE [LARGE SCALE GENOMIC DNA]</scope>
    <source>
        <strain evidence="1 2">NL-1719</strain>
    </source>
</reference>
<name>A0ACD3ABI9_9AGAR</name>
<accession>A0ACD3ABI9</accession>
<evidence type="ECO:0000313" key="2">
    <source>
        <dbReference type="Proteomes" id="UP000308600"/>
    </source>
</evidence>
<dbReference type="Proteomes" id="UP000308600">
    <property type="component" value="Unassembled WGS sequence"/>
</dbReference>
<gene>
    <name evidence="1" type="ORF">BDN72DRAFT_964232</name>
</gene>
<organism evidence="1 2">
    <name type="scientific">Pluteus cervinus</name>
    <dbReference type="NCBI Taxonomy" id="181527"/>
    <lineage>
        <taxon>Eukaryota</taxon>
        <taxon>Fungi</taxon>
        <taxon>Dikarya</taxon>
        <taxon>Basidiomycota</taxon>
        <taxon>Agaricomycotina</taxon>
        <taxon>Agaricomycetes</taxon>
        <taxon>Agaricomycetidae</taxon>
        <taxon>Agaricales</taxon>
        <taxon>Pluteineae</taxon>
        <taxon>Pluteaceae</taxon>
        <taxon>Pluteus</taxon>
    </lineage>
</organism>
<protein>
    <submittedName>
        <fullName evidence="1">Uncharacterized protein</fullName>
    </submittedName>
</protein>
<keyword evidence="2" id="KW-1185">Reference proteome</keyword>
<sequence>MPVLTIMKSSRGKGKRPRELTEEEQSNLTEFKRINKTLTLETMIFNEPYTRIPYQYRPAALFEHEPPQLSFGFKFTDQELADYAASKNIIPSSACSLSMAVSVYVTELVGSIIRDEMCTSGKTGSEGTVLTIYTNYGPNIPREEVDRIIAWFKTEFKFDQEPRWYITELLERLDEKETFRIPVDRTSNLETREALSHVSYHVEIIDDRWQESQSRTQHS</sequence>
<evidence type="ECO:0000313" key="1">
    <source>
        <dbReference type="EMBL" id="TFK62952.1"/>
    </source>
</evidence>